<organism evidence="2">
    <name type="scientific">Blastobotrys adeninivorans</name>
    <name type="common">Yeast</name>
    <name type="synonym">Arxula adeninivorans</name>
    <dbReference type="NCBI Taxonomy" id="409370"/>
    <lineage>
        <taxon>Eukaryota</taxon>
        <taxon>Fungi</taxon>
        <taxon>Dikarya</taxon>
        <taxon>Ascomycota</taxon>
        <taxon>Saccharomycotina</taxon>
        <taxon>Dipodascomycetes</taxon>
        <taxon>Dipodascales</taxon>
        <taxon>Trichomonascaceae</taxon>
        <taxon>Blastobotrys</taxon>
    </lineage>
</organism>
<dbReference type="InterPro" id="IPR010699">
    <property type="entry name" value="DUF1275"/>
</dbReference>
<feature type="transmembrane region" description="Helical" evidence="1">
    <location>
        <begin position="37"/>
        <end position="58"/>
    </location>
</feature>
<feature type="transmembrane region" description="Helical" evidence="1">
    <location>
        <begin position="102"/>
        <end position="122"/>
    </location>
</feature>
<dbReference type="PANTHER" id="PTHR37488">
    <property type="entry name" value="DUF1275 DOMAIN-CONTAINING PROTEIN"/>
    <property type="match status" value="1"/>
</dbReference>
<reference evidence="2" key="2">
    <citation type="submission" date="2014-06" db="EMBL/GenBank/DDBJ databases">
        <title>The complete genome of Blastobotrys (Arxula) adeninivorans LS3 - a yeast of biotechnological interest.</title>
        <authorList>
            <person name="Kunze G."/>
            <person name="Gaillardin C."/>
            <person name="Czernicka M."/>
            <person name="Durrens P."/>
            <person name="Martin T."/>
            <person name="Boer E."/>
            <person name="Gabaldon T."/>
            <person name="Cruz J."/>
            <person name="Talla E."/>
            <person name="Marck C."/>
            <person name="Goffeau A."/>
            <person name="Barbe V."/>
            <person name="Baret P."/>
            <person name="Baronian K."/>
            <person name="Beier S."/>
            <person name="Bleykasten C."/>
            <person name="Bode R."/>
            <person name="Casaregola S."/>
            <person name="Despons L."/>
            <person name="Fairhead C."/>
            <person name="Giersberg M."/>
            <person name="Gierski P."/>
            <person name="Hahnel U."/>
            <person name="Hartmann A."/>
            <person name="Jankowska D."/>
            <person name="Jubin C."/>
            <person name="Jung P."/>
            <person name="Lafontaine I."/>
            <person name="Leh-Louis V."/>
            <person name="Lemaire M."/>
            <person name="Marcet-Houben M."/>
            <person name="Mascher M."/>
            <person name="Morel G."/>
            <person name="Richard G.-F."/>
            <person name="Riechen J."/>
            <person name="Sacerdot C."/>
            <person name="Sarkar A."/>
            <person name="Savel G."/>
            <person name="Schacherer J."/>
            <person name="Sherman D."/>
            <person name="Straub M.-L."/>
            <person name="Stein N."/>
            <person name="Thierry A."/>
            <person name="Trautwein-Schult A."/>
            <person name="Westhof E."/>
            <person name="Worch S."/>
            <person name="Dujon B."/>
            <person name="Souciet J.-L."/>
            <person name="Wincker P."/>
            <person name="Scholz U."/>
            <person name="Neuveglise N."/>
        </authorList>
    </citation>
    <scope>NUCLEOTIDE SEQUENCE</scope>
    <source>
        <strain evidence="2">LS3</strain>
    </source>
</reference>
<proteinExistence type="predicted"/>
<name>A0A060T7X4_BLAAD</name>
<dbReference type="EMBL" id="HG937692">
    <property type="protein sequence ID" value="CDP36904.1"/>
    <property type="molecule type" value="Genomic_DNA"/>
</dbReference>
<sequence length="253" mass="27174">MSAPVWSLDYAMSPVDTAHSDLGLLAGSFVTGMVDSVTFLTTGTFVGMQTGNTLLLGLSVSGIMSERHQPYAYASTLISLASFWLGSFLGQFTARKTAPLRRITVVLFHLVQAALIFLAAALSQAKIAPSTTDEGNLSHRNIFVDLAPLGIQSGIQVASSRVLGFNEIPVSVLTSAYADIFGDKNLLKFDNPKRNRRVSSAILLFLGAMCASWIMQARNGVAIALWTGAGVKTLAGLLMWFVVRNKKQVESDK</sequence>
<evidence type="ECO:0000256" key="1">
    <source>
        <dbReference type="SAM" id="Phobius"/>
    </source>
</evidence>
<feature type="transmembrane region" description="Helical" evidence="1">
    <location>
        <begin position="198"/>
        <end position="215"/>
    </location>
</feature>
<reference evidence="2" key="1">
    <citation type="submission" date="2014-02" db="EMBL/GenBank/DDBJ databases">
        <authorList>
            <person name="Genoscope - CEA"/>
        </authorList>
    </citation>
    <scope>NUCLEOTIDE SEQUENCE</scope>
    <source>
        <strain evidence="2">LS3</strain>
    </source>
</reference>
<keyword evidence="1" id="KW-1133">Transmembrane helix</keyword>
<accession>A0A060T7X4</accession>
<feature type="transmembrane region" description="Helical" evidence="1">
    <location>
        <begin position="70"/>
        <end position="90"/>
    </location>
</feature>
<dbReference type="AlphaFoldDB" id="A0A060T7X4"/>
<keyword evidence="1" id="KW-0472">Membrane</keyword>
<evidence type="ECO:0000313" key="2">
    <source>
        <dbReference type="EMBL" id="CDP36904.1"/>
    </source>
</evidence>
<dbReference type="Pfam" id="PF06912">
    <property type="entry name" value="DUF1275"/>
    <property type="match status" value="1"/>
</dbReference>
<dbReference type="PhylomeDB" id="A0A060T7X4"/>
<feature type="transmembrane region" description="Helical" evidence="1">
    <location>
        <begin position="221"/>
        <end position="243"/>
    </location>
</feature>
<dbReference type="PANTHER" id="PTHR37488:SF2">
    <property type="entry name" value="DUF1275 DOMAIN-CONTAINING PROTEIN"/>
    <property type="match status" value="1"/>
</dbReference>
<protein>
    <submittedName>
        <fullName evidence="2">ARAD1B23672p</fullName>
    </submittedName>
</protein>
<gene>
    <name evidence="2" type="ORF">GNLVRS02_ARAD1B23672g</name>
</gene>
<keyword evidence="1" id="KW-0812">Transmembrane</keyword>